<dbReference type="PRINTS" id="PR00039">
    <property type="entry name" value="HTHLYSR"/>
</dbReference>
<dbReference type="InterPro" id="IPR058163">
    <property type="entry name" value="LysR-type_TF_proteobact-type"/>
</dbReference>
<dbReference type="Pfam" id="PF00126">
    <property type="entry name" value="HTH_1"/>
    <property type="match status" value="1"/>
</dbReference>
<keyword evidence="3" id="KW-0238">DNA-binding</keyword>
<accession>A0A1X6YBG4</accession>
<organism evidence="7 8">
    <name type="scientific">Roseovarius albus</name>
    <dbReference type="NCBI Taxonomy" id="1247867"/>
    <lineage>
        <taxon>Bacteria</taxon>
        <taxon>Pseudomonadati</taxon>
        <taxon>Pseudomonadota</taxon>
        <taxon>Alphaproteobacteria</taxon>
        <taxon>Rhodobacterales</taxon>
        <taxon>Roseobacteraceae</taxon>
        <taxon>Roseovarius</taxon>
    </lineage>
</organism>
<evidence type="ECO:0000313" key="8">
    <source>
        <dbReference type="Proteomes" id="UP000193061"/>
    </source>
</evidence>
<dbReference type="InterPro" id="IPR036390">
    <property type="entry name" value="WH_DNA-bd_sf"/>
</dbReference>
<dbReference type="PANTHER" id="PTHR30537:SF5">
    <property type="entry name" value="HTH-TYPE TRANSCRIPTIONAL ACTIVATOR TTDR-RELATED"/>
    <property type="match status" value="1"/>
</dbReference>
<dbReference type="InterPro" id="IPR000847">
    <property type="entry name" value="LysR_HTH_N"/>
</dbReference>
<evidence type="ECO:0000256" key="2">
    <source>
        <dbReference type="ARBA" id="ARBA00023015"/>
    </source>
</evidence>
<dbReference type="RefSeq" id="WP_159453980.1">
    <property type="nucleotide sequence ID" value="NZ_FWFX01000001.1"/>
</dbReference>
<dbReference type="EMBL" id="FWFX01000001">
    <property type="protein sequence ID" value="SLN16398.1"/>
    <property type="molecule type" value="Genomic_DNA"/>
</dbReference>
<evidence type="ECO:0000256" key="5">
    <source>
        <dbReference type="SAM" id="SignalP"/>
    </source>
</evidence>
<gene>
    <name evidence="7" type="primary">gcvA_5</name>
    <name evidence="7" type="ORF">ROA7450_00432</name>
</gene>
<dbReference type="GO" id="GO:0003700">
    <property type="term" value="F:DNA-binding transcription factor activity"/>
    <property type="evidence" value="ECO:0007669"/>
    <property type="project" value="InterPro"/>
</dbReference>
<protein>
    <submittedName>
        <fullName evidence="7">Glycine cleavage system transcriptional activator</fullName>
    </submittedName>
</protein>
<evidence type="ECO:0000313" key="7">
    <source>
        <dbReference type="EMBL" id="SLN16398.1"/>
    </source>
</evidence>
<evidence type="ECO:0000256" key="1">
    <source>
        <dbReference type="ARBA" id="ARBA00009437"/>
    </source>
</evidence>
<dbReference type="GO" id="GO:0003677">
    <property type="term" value="F:DNA binding"/>
    <property type="evidence" value="ECO:0007669"/>
    <property type="project" value="UniProtKB-KW"/>
</dbReference>
<dbReference type="Proteomes" id="UP000193061">
    <property type="component" value="Unassembled WGS sequence"/>
</dbReference>
<keyword evidence="2" id="KW-0805">Transcription regulation</keyword>
<dbReference type="SUPFAM" id="SSF46785">
    <property type="entry name" value="Winged helix' DNA-binding domain"/>
    <property type="match status" value="1"/>
</dbReference>
<dbReference type="SUPFAM" id="SSF53850">
    <property type="entry name" value="Periplasmic binding protein-like II"/>
    <property type="match status" value="1"/>
</dbReference>
<evidence type="ECO:0000259" key="6">
    <source>
        <dbReference type="PROSITE" id="PS50931"/>
    </source>
</evidence>
<dbReference type="InterPro" id="IPR036388">
    <property type="entry name" value="WH-like_DNA-bd_sf"/>
</dbReference>
<proteinExistence type="inferred from homology"/>
<dbReference type="InterPro" id="IPR005119">
    <property type="entry name" value="LysR_subst-bd"/>
</dbReference>
<keyword evidence="8" id="KW-1185">Reference proteome</keyword>
<feature type="signal peptide" evidence="5">
    <location>
        <begin position="1"/>
        <end position="21"/>
    </location>
</feature>
<evidence type="ECO:0000256" key="4">
    <source>
        <dbReference type="ARBA" id="ARBA00023163"/>
    </source>
</evidence>
<dbReference type="AlphaFoldDB" id="A0A1X6YBG4"/>
<feature type="domain" description="HTH lysR-type" evidence="6">
    <location>
        <begin position="9"/>
        <end position="66"/>
    </location>
</feature>
<keyword evidence="4" id="KW-0804">Transcription</keyword>
<dbReference type="OrthoDB" id="9803735at2"/>
<dbReference type="Gene3D" id="3.40.190.10">
    <property type="entry name" value="Periplasmic binding protein-like II"/>
    <property type="match status" value="2"/>
</dbReference>
<evidence type="ECO:0000256" key="3">
    <source>
        <dbReference type="ARBA" id="ARBA00023125"/>
    </source>
</evidence>
<feature type="chain" id="PRO_5013344401" evidence="5">
    <location>
        <begin position="22"/>
        <end position="295"/>
    </location>
</feature>
<name>A0A1X6YBG4_9RHOB</name>
<dbReference type="Gene3D" id="1.10.10.10">
    <property type="entry name" value="Winged helix-like DNA-binding domain superfamily/Winged helix DNA-binding domain"/>
    <property type="match status" value="1"/>
</dbReference>
<dbReference type="Pfam" id="PF03466">
    <property type="entry name" value="LysR_substrate"/>
    <property type="match status" value="1"/>
</dbReference>
<dbReference type="PROSITE" id="PS50931">
    <property type="entry name" value="HTH_LYSR"/>
    <property type="match status" value="1"/>
</dbReference>
<reference evidence="7 8" key="1">
    <citation type="submission" date="2017-03" db="EMBL/GenBank/DDBJ databases">
        <authorList>
            <person name="Afonso C.L."/>
            <person name="Miller P.J."/>
            <person name="Scott M.A."/>
            <person name="Spackman E."/>
            <person name="Goraichik I."/>
            <person name="Dimitrov K.M."/>
            <person name="Suarez D.L."/>
            <person name="Swayne D.E."/>
        </authorList>
    </citation>
    <scope>NUCLEOTIDE SEQUENCE [LARGE SCALE GENOMIC DNA]</scope>
    <source>
        <strain evidence="7 8">CECT 7450</strain>
    </source>
</reference>
<comment type="similarity">
    <text evidence="1">Belongs to the LysR transcriptional regulatory family.</text>
</comment>
<keyword evidence="5" id="KW-0732">Signal</keyword>
<sequence length="295" mass="32645">MKNYRRLLPSTSRLVAFAAVAETGSITAAAEALNLTQAAISRQLRELEDFIGQPLATRTPKGVVLTRAGQRLIADLPAALDQICSAVAETIEIGKTPNVTVFCDHSLTTSWLNRKVLDFEREYPEINIQVLSSNRSPETFVGQFDIAVLYGRPEGTAYDSKLIAPDRVFPVAAPTVIAQLPKNPSLLTLQDFPLIDFAQKRRDWLHWADFLKTHGIDNPPNPKLTFDSYAIAIEAARLGQGILLGWQLVLDQHLQDGSLQPVGPWEMSSPGGLRVQFPTRNLSAQTERFITWLCS</sequence>
<dbReference type="PANTHER" id="PTHR30537">
    <property type="entry name" value="HTH-TYPE TRANSCRIPTIONAL REGULATOR"/>
    <property type="match status" value="1"/>
</dbReference>